<evidence type="ECO:0000256" key="4">
    <source>
        <dbReference type="RuleBase" id="RU003345"/>
    </source>
</evidence>
<dbReference type="PANTHER" id="PTHR43353:SF5">
    <property type="entry name" value="SUCCINATE-SEMIALDEHYDE DEHYDROGENASE, MITOCHONDRIAL"/>
    <property type="match status" value="1"/>
</dbReference>
<dbReference type="CDD" id="cd07103">
    <property type="entry name" value="ALDH_F5_SSADH_GabD"/>
    <property type="match status" value="1"/>
</dbReference>
<evidence type="ECO:0000256" key="1">
    <source>
        <dbReference type="ARBA" id="ARBA00009986"/>
    </source>
</evidence>
<dbReference type="RefSeq" id="WP_385875901.1">
    <property type="nucleotide sequence ID" value="NZ_JBHLXE010000016.1"/>
</dbReference>
<dbReference type="InterPro" id="IPR016160">
    <property type="entry name" value="Ald_DH_CS_CYS"/>
</dbReference>
<evidence type="ECO:0000256" key="3">
    <source>
        <dbReference type="PROSITE-ProRule" id="PRU10007"/>
    </source>
</evidence>
<reference evidence="6 7" key="1">
    <citation type="submission" date="2024-09" db="EMBL/GenBank/DDBJ databases">
        <authorList>
            <person name="Sun Q."/>
            <person name="Mori K."/>
        </authorList>
    </citation>
    <scope>NUCLEOTIDE SEQUENCE [LARGE SCALE GENOMIC DNA]</scope>
    <source>
        <strain evidence="6 7">CCM 8545</strain>
    </source>
</reference>
<dbReference type="InterPro" id="IPR016161">
    <property type="entry name" value="Ald_DH/histidinol_DH"/>
</dbReference>
<feature type="domain" description="Aldehyde dehydrogenase" evidence="5">
    <location>
        <begin position="22"/>
        <end position="478"/>
    </location>
</feature>
<dbReference type="InterPro" id="IPR016163">
    <property type="entry name" value="Ald_DH_C"/>
</dbReference>
<dbReference type="SUPFAM" id="SSF53720">
    <property type="entry name" value="ALDH-like"/>
    <property type="match status" value="1"/>
</dbReference>
<comment type="similarity">
    <text evidence="1 4">Belongs to the aldehyde dehydrogenase family.</text>
</comment>
<evidence type="ECO:0000313" key="7">
    <source>
        <dbReference type="Proteomes" id="UP001589758"/>
    </source>
</evidence>
<proteinExistence type="inferred from homology"/>
<dbReference type="Gene3D" id="3.40.605.10">
    <property type="entry name" value="Aldehyde Dehydrogenase, Chain A, domain 1"/>
    <property type="match status" value="1"/>
</dbReference>
<dbReference type="EMBL" id="JBHLXE010000016">
    <property type="protein sequence ID" value="MFC0178876.1"/>
    <property type="molecule type" value="Genomic_DNA"/>
</dbReference>
<dbReference type="InterPro" id="IPR029510">
    <property type="entry name" value="Ald_DH_CS_GLU"/>
</dbReference>
<gene>
    <name evidence="6" type="ORF">ACFFIT_01995</name>
</gene>
<dbReference type="InterPro" id="IPR015590">
    <property type="entry name" value="Aldehyde_DH_dom"/>
</dbReference>
<accession>A0ABV6C9D7</accession>
<dbReference type="Pfam" id="PF00171">
    <property type="entry name" value="Aldedh"/>
    <property type="match status" value="1"/>
</dbReference>
<dbReference type="EC" id="1.2.1.-" evidence="6"/>
<dbReference type="PANTHER" id="PTHR43353">
    <property type="entry name" value="SUCCINATE-SEMIALDEHYDE DEHYDROGENASE, MITOCHONDRIAL"/>
    <property type="match status" value="1"/>
</dbReference>
<sequence>MIQTTDFSSVLKSGYYVDGQWKETQQHYDVTNPSTKALVAKVAYCSTKEAKEVVDSAAKALTAWQAITAKERAQRLKKWFDLIIANQKELATLLVTEQGKPLAEGMGEVVYAASFVEWFAEEAKRIYGDVIPAHKGDSRIVVIKQPVGVIAAITPWNFPLAMLTRKIAPALAAGCTAVIKPSEETPLSAHALVHLAEMAGIPAGVLNVVSGDAKAIGEVFTQDKRVRKISFTGSTKTGKFLYQACANTMKKMSLELGGNAAFIVFEDADIDAAVEGAMASKYRNTGQTCVCVNRFFVHDAVYENFTQKLAAAVKKLTVGDAFSEGATQGPLINQMAFDKVSNHVKDAIAKGAKVLVGGKPSELGGTFFEPTVLIDATKEMLMSSEETFGPISACYRFNSEEEVIALANDTDFGLSSYFYTQNLSRAWRIAEALECGMVAINEGMLSTEVAPFGGIKDSGIGREGSKYGIEEYLNIKYVLMGSI</sequence>
<dbReference type="Proteomes" id="UP001589758">
    <property type="component" value="Unassembled WGS sequence"/>
</dbReference>
<dbReference type="PROSITE" id="PS00070">
    <property type="entry name" value="ALDEHYDE_DEHYDR_CYS"/>
    <property type="match status" value="1"/>
</dbReference>
<dbReference type="NCBIfam" id="TIGR01780">
    <property type="entry name" value="SSADH"/>
    <property type="match status" value="1"/>
</dbReference>
<comment type="caution">
    <text evidence="6">The sequence shown here is derived from an EMBL/GenBank/DDBJ whole genome shotgun (WGS) entry which is preliminary data.</text>
</comment>
<dbReference type="InterPro" id="IPR050740">
    <property type="entry name" value="Aldehyde_DH_Superfamily"/>
</dbReference>
<evidence type="ECO:0000259" key="5">
    <source>
        <dbReference type="Pfam" id="PF00171"/>
    </source>
</evidence>
<name>A0ABV6C9D7_9GAMM</name>
<dbReference type="GO" id="GO:0016491">
    <property type="term" value="F:oxidoreductase activity"/>
    <property type="evidence" value="ECO:0007669"/>
    <property type="project" value="UniProtKB-KW"/>
</dbReference>
<evidence type="ECO:0000313" key="6">
    <source>
        <dbReference type="EMBL" id="MFC0178876.1"/>
    </source>
</evidence>
<evidence type="ECO:0000256" key="2">
    <source>
        <dbReference type="ARBA" id="ARBA00023002"/>
    </source>
</evidence>
<protein>
    <submittedName>
        <fullName evidence="6">NAD-dependent succinate-semialdehyde dehydrogenase</fullName>
        <ecNumber evidence="6">1.2.1.-</ecNumber>
    </submittedName>
</protein>
<dbReference type="Gene3D" id="3.40.309.10">
    <property type="entry name" value="Aldehyde Dehydrogenase, Chain A, domain 2"/>
    <property type="match status" value="1"/>
</dbReference>
<feature type="active site" evidence="3">
    <location>
        <position position="255"/>
    </location>
</feature>
<keyword evidence="7" id="KW-1185">Reference proteome</keyword>
<dbReference type="InterPro" id="IPR010102">
    <property type="entry name" value="Succ_semiAld_DH"/>
</dbReference>
<organism evidence="6 7">
    <name type="scientific">Thorsellia kenyensis</name>
    <dbReference type="NCBI Taxonomy" id="1549888"/>
    <lineage>
        <taxon>Bacteria</taxon>
        <taxon>Pseudomonadati</taxon>
        <taxon>Pseudomonadota</taxon>
        <taxon>Gammaproteobacteria</taxon>
        <taxon>Enterobacterales</taxon>
        <taxon>Thorselliaceae</taxon>
        <taxon>Thorsellia</taxon>
    </lineage>
</organism>
<dbReference type="InterPro" id="IPR016162">
    <property type="entry name" value="Ald_DH_N"/>
</dbReference>
<dbReference type="PROSITE" id="PS00687">
    <property type="entry name" value="ALDEHYDE_DEHYDR_GLU"/>
    <property type="match status" value="1"/>
</dbReference>
<keyword evidence="2 4" id="KW-0560">Oxidoreductase</keyword>